<dbReference type="EMBL" id="NFKM01000003">
    <property type="protein sequence ID" value="OUP61539.1"/>
    <property type="molecule type" value="Genomic_DNA"/>
</dbReference>
<keyword evidence="1" id="KW-0812">Transmembrane</keyword>
<evidence type="ECO:0000256" key="1">
    <source>
        <dbReference type="SAM" id="Phobius"/>
    </source>
</evidence>
<comment type="caution">
    <text evidence="2">The sequence shown here is derived from an EMBL/GenBank/DDBJ whole genome shotgun (WGS) entry which is preliminary data.</text>
</comment>
<feature type="transmembrane region" description="Helical" evidence="1">
    <location>
        <begin position="69"/>
        <end position="87"/>
    </location>
</feature>
<dbReference type="AlphaFoldDB" id="A0A1Y4M0X4"/>
<reference evidence="3" key="1">
    <citation type="submission" date="2017-04" db="EMBL/GenBank/DDBJ databases">
        <title>Function of individual gut microbiota members based on whole genome sequencing of pure cultures obtained from chicken caecum.</title>
        <authorList>
            <person name="Medvecky M."/>
            <person name="Cejkova D."/>
            <person name="Polansky O."/>
            <person name="Karasova D."/>
            <person name="Kubasova T."/>
            <person name="Cizek A."/>
            <person name="Rychlik I."/>
        </authorList>
    </citation>
    <scope>NUCLEOTIDE SEQUENCE [LARGE SCALE GENOMIC DNA]</scope>
    <source>
        <strain evidence="3">An178</strain>
    </source>
</reference>
<name>A0A1Y4M0X4_9FIRM</name>
<evidence type="ECO:0000313" key="2">
    <source>
        <dbReference type="EMBL" id="OUP61539.1"/>
    </source>
</evidence>
<keyword evidence="3" id="KW-1185">Reference proteome</keyword>
<keyword evidence="1" id="KW-0472">Membrane</keyword>
<protein>
    <submittedName>
        <fullName evidence="2">Uncharacterized protein</fullName>
    </submittedName>
</protein>
<evidence type="ECO:0000313" key="3">
    <source>
        <dbReference type="Proteomes" id="UP000195447"/>
    </source>
</evidence>
<accession>A0A1Y4M0X4</accession>
<sequence>MKKEEILKKSRLENKNGDERQHFLAEQSYTISFAILAAVLLVISILSRFNFITGTIHIAKASYTPYEFTLFLLLIFGIVFGISRFLLLKNKYSLIWVFICLVGFFMLFCGVYDYAG</sequence>
<dbReference type="RefSeq" id="WP_087158296.1">
    <property type="nucleotide sequence ID" value="NZ_NFKM01000003.1"/>
</dbReference>
<organism evidence="2 3">
    <name type="scientific">Faecalitalea cylindroides</name>
    <dbReference type="NCBI Taxonomy" id="39483"/>
    <lineage>
        <taxon>Bacteria</taxon>
        <taxon>Bacillati</taxon>
        <taxon>Bacillota</taxon>
        <taxon>Erysipelotrichia</taxon>
        <taxon>Erysipelotrichales</taxon>
        <taxon>Erysipelotrichaceae</taxon>
        <taxon>Faecalitalea</taxon>
    </lineage>
</organism>
<dbReference type="InterPro" id="IPR045620">
    <property type="entry name" value="DUF6442"/>
</dbReference>
<dbReference type="Pfam" id="PF20040">
    <property type="entry name" value="DUF6442"/>
    <property type="match status" value="1"/>
</dbReference>
<gene>
    <name evidence="2" type="ORF">B5F14_02810</name>
</gene>
<feature type="transmembrane region" description="Helical" evidence="1">
    <location>
        <begin position="29"/>
        <end position="49"/>
    </location>
</feature>
<keyword evidence="1" id="KW-1133">Transmembrane helix</keyword>
<proteinExistence type="predicted"/>
<feature type="transmembrane region" description="Helical" evidence="1">
    <location>
        <begin position="94"/>
        <end position="115"/>
    </location>
</feature>
<dbReference type="Proteomes" id="UP000195447">
    <property type="component" value="Unassembled WGS sequence"/>
</dbReference>